<proteinExistence type="predicted"/>
<dbReference type="AlphaFoldDB" id="A0A3B0M902"/>
<accession>A0A3B0M902</accession>
<name>A0A3B0M902_9GAMM</name>
<protein>
    <recommendedName>
        <fullName evidence="3">Essential recombination function protein</fullName>
    </recommendedName>
</protein>
<organism evidence="2">
    <name type="scientific">Arsenophonus endosymbiont of Trialeurodes vaporariorum</name>
    <dbReference type="NCBI Taxonomy" id="235567"/>
    <lineage>
        <taxon>Bacteria</taxon>
        <taxon>Pseudomonadati</taxon>
        <taxon>Pseudomonadota</taxon>
        <taxon>Gammaproteobacteria</taxon>
        <taxon>Enterobacterales</taxon>
        <taxon>Morganellaceae</taxon>
        <taxon>Arsenophonus</taxon>
    </lineage>
</organism>
<sequence length="206" mass="23400">MSSSNNVIDLEKAFHAKIREIQRDLNAPKSEWNSFAKYKYRTCEGILEAVKPLLLKCQLDIKIDDEIIYIDNRHYVKSTATLTDGQFTFSATSSAREPEQKKGFNESQLTGATISYARKYALNGLFAIDDSKDADTNEYSQQKQSIPINASSDEILKKFTDGAIQANSYDELKASFKYAFKNLSGEHQKKAKQVYDLRKSELEPTQ</sequence>
<dbReference type="InterPro" id="IPR007499">
    <property type="entry name" value="ERF_bacteria_virus"/>
</dbReference>
<gene>
    <name evidence="2" type="ORF">ARTV_3199</name>
</gene>
<evidence type="ECO:0000256" key="1">
    <source>
        <dbReference type="SAM" id="MobiDB-lite"/>
    </source>
</evidence>
<feature type="region of interest" description="Disordered" evidence="1">
    <location>
        <begin position="187"/>
        <end position="206"/>
    </location>
</feature>
<dbReference type="Pfam" id="PF04404">
    <property type="entry name" value="ERF"/>
    <property type="match status" value="1"/>
</dbReference>
<dbReference type="EMBL" id="UFQR01000044">
    <property type="protein sequence ID" value="SSW96658.1"/>
    <property type="molecule type" value="Genomic_DNA"/>
</dbReference>
<evidence type="ECO:0008006" key="3">
    <source>
        <dbReference type="Google" id="ProtNLM"/>
    </source>
</evidence>
<reference evidence="2" key="1">
    <citation type="submission" date="2018-04" db="EMBL/GenBank/DDBJ databases">
        <authorList>
            <person name="Go L.Y."/>
            <person name="Mitchell J.A."/>
        </authorList>
    </citation>
    <scope>NUCLEOTIDE SEQUENCE</scope>
    <source>
        <strain evidence="2">ARTV</strain>
    </source>
</reference>
<evidence type="ECO:0000313" key="2">
    <source>
        <dbReference type="EMBL" id="SSW96658.1"/>
    </source>
</evidence>